<evidence type="ECO:0000256" key="2">
    <source>
        <dbReference type="ARBA" id="ARBA00022692"/>
    </source>
</evidence>
<accession>A0A507QZL4</accession>
<dbReference type="InterPro" id="IPR006694">
    <property type="entry name" value="Fatty_acid_hydroxylase"/>
</dbReference>
<organism evidence="6 7">
    <name type="scientific">Monascus purpureus</name>
    <name type="common">Red mold</name>
    <name type="synonym">Monascus anka</name>
    <dbReference type="NCBI Taxonomy" id="5098"/>
    <lineage>
        <taxon>Eukaryota</taxon>
        <taxon>Fungi</taxon>
        <taxon>Dikarya</taxon>
        <taxon>Ascomycota</taxon>
        <taxon>Pezizomycotina</taxon>
        <taxon>Eurotiomycetes</taxon>
        <taxon>Eurotiomycetidae</taxon>
        <taxon>Eurotiales</taxon>
        <taxon>Aspergillaceae</taxon>
        <taxon>Monascus</taxon>
    </lineage>
</organism>
<proteinExistence type="predicted"/>
<dbReference type="STRING" id="5098.A0A507QZL4"/>
<comment type="caution">
    <text evidence="6">The sequence shown here is derived from an EMBL/GenBank/DDBJ whole genome shotgun (WGS) entry which is preliminary data.</text>
</comment>
<dbReference type="EMBL" id="VIFY01000041">
    <property type="protein sequence ID" value="TQB73572.1"/>
    <property type="molecule type" value="Genomic_DNA"/>
</dbReference>
<dbReference type="PANTHER" id="PTHR11863">
    <property type="entry name" value="STEROL DESATURASE"/>
    <property type="match status" value="1"/>
</dbReference>
<sequence length="285" mass="31123">MMRLRGLYGGLPLSVYAWIAQEVAFHAAGLAFEWCDRTGAMRRLKVRSSGRKPYLQLLPKVLLNQFLILLPAMVLAEATGLCFTGSARLSPLHFLLSLPAMAVGHDVVQYIAHRHLLHNPAIYLMRTLKHSVHHSTSASRGISACYMSGADFFLEIVLPYLIPLMLVGGGGADVRFHLLIASLGAIGGVYEHSGYDLAVLVQGASPSPTPSLFARIFDGLVNNRAHGAHHSRSNVSFSDGFGSPGICDTLFGTRWDIVAKRRELAEKEWKAQRAKHEQNGNGKTA</sequence>
<evidence type="ECO:0000313" key="6">
    <source>
        <dbReference type="EMBL" id="TQB73572.1"/>
    </source>
</evidence>
<evidence type="ECO:0000256" key="4">
    <source>
        <dbReference type="ARBA" id="ARBA00023136"/>
    </source>
</evidence>
<dbReference type="GO" id="GO:0016020">
    <property type="term" value="C:membrane"/>
    <property type="evidence" value="ECO:0007669"/>
    <property type="project" value="UniProtKB-SubCell"/>
</dbReference>
<keyword evidence="3" id="KW-1133">Transmembrane helix</keyword>
<keyword evidence="7" id="KW-1185">Reference proteome</keyword>
<evidence type="ECO:0000259" key="5">
    <source>
        <dbReference type="Pfam" id="PF04116"/>
    </source>
</evidence>
<dbReference type="Proteomes" id="UP000319663">
    <property type="component" value="Unassembled WGS sequence"/>
</dbReference>
<protein>
    <recommendedName>
        <fullName evidence="5">Fatty acid hydroxylase domain-containing protein</fullName>
    </recommendedName>
</protein>
<keyword evidence="4" id="KW-0472">Membrane</keyword>
<dbReference type="GO" id="GO:0008610">
    <property type="term" value="P:lipid biosynthetic process"/>
    <property type="evidence" value="ECO:0007669"/>
    <property type="project" value="InterPro"/>
</dbReference>
<evidence type="ECO:0000256" key="3">
    <source>
        <dbReference type="ARBA" id="ARBA00022989"/>
    </source>
</evidence>
<keyword evidence="2" id="KW-0812">Transmembrane</keyword>
<dbReference type="InterPro" id="IPR050307">
    <property type="entry name" value="Sterol_Desaturase_Related"/>
</dbReference>
<dbReference type="GO" id="GO:0016491">
    <property type="term" value="F:oxidoreductase activity"/>
    <property type="evidence" value="ECO:0007669"/>
    <property type="project" value="InterPro"/>
</dbReference>
<dbReference type="OrthoDB" id="408954at2759"/>
<comment type="subcellular location">
    <subcellularLocation>
        <location evidence="1">Membrane</location>
    </subcellularLocation>
</comment>
<evidence type="ECO:0000313" key="7">
    <source>
        <dbReference type="Proteomes" id="UP000319663"/>
    </source>
</evidence>
<reference evidence="6 7" key="1">
    <citation type="submission" date="2019-06" db="EMBL/GenBank/DDBJ databases">
        <title>Wine fermentation using esterase from Monascus purpureus.</title>
        <authorList>
            <person name="Geng C."/>
            <person name="Zhang Y."/>
        </authorList>
    </citation>
    <scope>NUCLEOTIDE SEQUENCE [LARGE SCALE GENOMIC DNA]</scope>
    <source>
        <strain evidence="6">HQ1</strain>
    </source>
</reference>
<evidence type="ECO:0000256" key="1">
    <source>
        <dbReference type="ARBA" id="ARBA00004370"/>
    </source>
</evidence>
<dbReference type="AlphaFoldDB" id="A0A507QZL4"/>
<name>A0A507QZL4_MONPU</name>
<feature type="domain" description="Fatty acid hydroxylase" evidence="5">
    <location>
        <begin position="100"/>
        <end position="253"/>
    </location>
</feature>
<dbReference type="GO" id="GO:0005506">
    <property type="term" value="F:iron ion binding"/>
    <property type="evidence" value="ECO:0007669"/>
    <property type="project" value="InterPro"/>
</dbReference>
<dbReference type="Pfam" id="PF04116">
    <property type="entry name" value="FA_hydroxylase"/>
    <property type="match status" value="1"/>
</dbReference>
<gene>
    <name evidence="6" type="ORF">MPDQ_005676</name>
</gene>